<dbReference type="EMBL" id="OU466858">
    <property type="protein sequence ID" value="CAH2045631.1"/>
    <property type="molecule type" value="Genomic_DNA"/>
</dbReference>
<dbReference type="Gene3D" id="3.40.50.10140">
    <property type="entry name" value="Toll/interleukin-1 receptor homology (TIR) domain"/>
    <property type="match status" value="1"/>
</dbReference>
<dbReference type="Proteomes" id="UP000836841">
    <property type="component" value="Chromosome 2"/>
</dbReference>
<evidence type="ECO:0000259" key="1">
    <source>
        <dbReference type="PROSITE" id="PS50104"/>
    </source>
</evidence>
<name>A0AAU9RM42_THLAR</name>
<protein>
    <recommendedName>
        <fullName evidence="1">TIR domain-containing protein</fullName>
    </recommendedName>
</protein>
<dbReference type="SUPFAM" id="SSF52200">
    <property type="entry name" value="Toll/Interleukin receptor TIR domain"/>
    <property type="match status" value="1"/>
</dbReference>
<dbReference type="PROSITE" id="PS50104">
    <property type="entry name" value="TIR"/>
    <property type="match status" value="1"/>
</dbReference>
<dbReference type="InterPro" id="IPR000157">
    <property type="entry name" value="TIR_dom"/>
</dbReference>
<evidence type="ECO:0000313" key="2">
    <source>
        <dbReference type="EMBL" id="CAH2045631.1"/>
    </source>
</evidence>
<feature type="domain" description="TIR" evidence="1">
    <location>
        <begin position="1"/>
        <end position="88"/>
    </location>
</feature>
<accession>A0AAU9RM42</accession>
<dbReference type="Pfam" id="PF01582">
    <property type="entry name" value="TIR"/>
    <property type="match status" value="1"/>
</dbReference>
<keyword evidence="3" id="KW-1185">Reference proteome</keyword>
<evidence type="ECO:0000313" key="3">
    <source>
        <dbReference type="Proteomes" id="UP000836841"/>
    </source>
</evidence>
<sequence length="156" mass="17898">MNMKKLADQGKLQVIPIFYKVSARDVRKQTGEFGENFWTLAKATSGDQIEKWKEALESISDKMGLSLQDKCSEADFVKEIVKEVKKVIAAIGLEEKEENHFGEKAESLKRRNLENCILHVCLFQNYQQMLGRRLEPEALLHGDPREDLEEQGIFAI</sequence>
<dbReference type="GO" id="GO:0007165">
    <property type="term" value="P:signal transduction"/>
    <property type="evidence" value="ECO:0007669"/>
    <property type="project" value="InterPro"/>
</dbReference>
<gene>
    <name evidence="2" type="ORF">TAV2_LOCUS6618</name>
</gene>
<dbReference type="InterPro" id="IPR035897">
    <property type="entry name" value="Toll_tir_struct_dom_sf"/>
</dbReference>
<reference evidence="2 3" key="1">
    <citation type="submission" date="2022-03" db="EMBL/GenBank/DDBJ databases">
        <authorList>
            <person name="Nunn A."/>
            <person name="Chopra R."/>
            <person name="Nunn A."/>
            <person name="Contreras Garrido A."/>
        </authorList>
    </citation>
    <scope>NUCLEOTIDE SEQUENCE [LARGE SCALE GENOMIC DNA]</scope>
</reference>
<organism evidence="2 3">
    <name type="scientific">Thlaspi arvense</name>
    <name type="common">Field penny-cress</name>
    <dbReference type="NCBI Taxonomy" id="13288"/>
    <lineage>
        <taxon>Eukaryota</taxon>
        <taxon>Viridiplantae</taxon>
        <taxon>Streptophyta</taxon>
        <taxon>Embryophyta</taxon>
        <taxon>Tracheophyta</taxon>
        <taxon>Spermatophyta</taxon>
        <taxon>Magnoliopsida</taxon>
        <taxon>eudicotyledons</taxon>
        <taxon>Gunneridae</taxon>
        <taxon>Pentapetalae</taxon>
        <taxon>rosids</taxon>
        <taxon>malvids</taxon>
        <taxon>Brassicales</taxon>
        <taxon>Brassicaceae</taxon>
        <taxon>Thlaspideae</taxon>
        <taxon>Thlaspi</taxon>
    </lineage>
</organism>
<dbReference type="AlphaFoldDB" id="A0AAU9RM42"/>
<proteinExistence type="predicted"/>